<dbReference type="EMBL" id="MLYV02001323">
    <property type="protein sequence ID" value="PSR70774.1"/>
    <property type="molecule type" value="Genomic_DNA"/>
</dbReference>
<dbReference type="AlphaFoldDB" id="A0A2R6NEH1"/>
<protein>
    <submittedName>
        <fullName evidence="2">Uncharacterized protein</fullName>
    </submittedName>
</protein>
<sequence length="159" mass="17100">MITPTAISSNHTSVIVLGSKTDERRYSASAAKIGFIKALSSRNDDIVAYNAVIRLIVVAQSQEVARLKAMKELAGKHTMADTDLQQISGQVLFENAVLQHGQASIDVQNLAKRKDPTSMENSGSGSPDVPLSITSDVLAIRPNLLELLLTATEENGFPR</sequence>
<proteinExistence type="predicted"/>
<reference evidence="2 3" key="1">
    <citation type="submission" date="2018-02" db="EMBL/GenBank/DDBJ databases">
        <title>Genome sequence of the basidiomycete white-rot fungus Phlebia centrifuga.</title>
        <authorList>
            <person name="Granchi Z."/>
            <person name="Peng M."/>
            <person name="de Vries R.P."/>
            <person name="Hilden K."/>
            <person name="Makela M.R."/>
            <person name="Grigoriev I."/>
            <person name="Riley R."/>
        </authorList>
    </citation>
    <scope>NUCLEOTIDE SEQUENCE [LARGE SCALE GENOMIC DNA]</scope>
    <source>
        <strain evidence="2 3">FBCC195</strain>
    </source>
</reference>
<name>A0A2R6NEH1_9APHY</name>
<organism evidence="2 3">
    <name type="scientific">Hermanssonia centrifuga</name>
    <dbReference type="NCBI Taxonomy" id="98765"/>
    <lineage>
        <taxon>Eukaryota</taxon>
        <taxon>Fungi</taxon>
        <taxon>Dikarya</taxon>
        <taxon>Basidiomycota</taxon>
        <taxon>Agaricomycotina</taxon>
        <taxon>Agaricomycetes</taxon>
        <taxon>Polyporales</taxon>
        <taxon>Meruliaceae</taxon>
        <taxon>Hermanssonia</taxon>
    </lineage>
</organism>
<dbReference type="Proteomes" id="UP000186601">
    <property type="component" value="Unassembled WGS sequence"/>
</dbReference>
<evidence type="ECO:0000313" key="3">
    <source>
        <dbReference type="Proteomes" id="UP000186601"/>
    </source>
</evidence>
<feature type="region of interest" description="Disordered" evidence="1">
    <location>
        <begin position="108"/>
        <end position="129"/>
    </location>
</feature>
<comment type="caution">
    <text evidence="2">The sequence shown here is derived from an EMBL/GenBank/DDBJ whole genome shotgun (WGS) entry which is preliminary data.</text>
</comment>
<evidence type="ECO:0000256" key="1">
    <source>
        <dbReference type="SAM" id="MobiDB-lite"/>
    </source>
</evidence>
<accession>A0A2R6NEH1</accession>
<keyword evidence="3" id="KW-1185">Reference proteome</keyword>
<evidence type="ECO:0000313" key="2">
    <source>
        <dbReference type="EMBL" id="PSR70774.1"/>
    </source>
</evidence>
<gene>
    <name evidence="2" type="ORF">PHLCEN_2v13336</name>
</gene>